<name>A0ABR6ZD13_9BURK</name>
<dbReference type="Proteomes" id="UP000646911">
    <property type="component" value="Unassembled WGS sequence"/>
</dbReference>
<dbReference type="InterPro" id="IPR006603">
    <property type="entry name" value="PQ-loop_rpt"/>
</dbReference>
<comment type="caution">
    <text evidence="6">The sequence shown here is derived from an EMBL/GenBank/DDBJ whole genome shotgun (WGS) entry which is preliminary data.</text>
</comment>
<evidence type="ECO:0000256" key="3">
    <source>
        <dbReference type="ARBA" id="ARBA00022989"/>
    </source>
</evidence>
<feature type="transmembrane region" description="Helical" evidence="5">
    <location>
        <begin position="52"/>
        <end position="73"/>
    </location>
</feature>
<organism evidence="6 7">
    <name type="scientific">Undibacterium umbellatum</name>
    <dbReference type="NCBI Taxonomy" id="2762300"/>
    <lineage>
        <taxon>Bacteria</taxon>
        <taxon>Pseudomonadati</taxon>
        <taxon>Pseudomonadota</taxon>
        <taxon>Betaproteobacteria</taxon>
        <taxon>Burkholderiales</taxon>
        <taxon>Oxalobacteraceae</taxon>
        <taxon>Undibacterium</taxon>
    </lineage>
</organism>
<sequence>MCQHALTAFIPQAWLTWRCKRAEGVSLGMYLILVSGVLMWLLYGLMLGALPVIIANIVTLILASFILVMKLLYK</sequence>
<dbReference type="Pfam" id="PF04193">
    <property type="entry name" value="PQ-loop"/>
    <property type="match status" value="1"/>
</dbReference>
<evidence type="ECO:0000256" key="1">
    <source>
        <dbReference type="ARBA" id="ARBA00004141"/>
    </source>
</evidence>
<evidence type="ECO:0000313" key="7">
    <source>
        <dbReference type="Proteomes" id="UP000646911"/>
    </source>
</evidence>
<keyword evidence="7" id="KW-1185">Reference proteome</keyword>
<gene>
    <name evidence="6" type="ORF">H8L47_18780</name>
</gene>
<feature type="transmembrane region" description="Helical" evidence="5">
    <location>
        <begin position="27"/>
        <end position="46"/>
    </location>
</feature>
<dbReference type="InterPro" id="IPR047662">
    <property type="entry name" value="SemiSWEET"/>
</dbReference>
<keyword evidence="3 5" id="KW-1133">Transmembrane helix</keyword>
<proteinExistence type="predicted"/>
<accession>A0ABR6ZD13</accession>
<dbReference type="NCBIfam" id="NF037968">
    <property type="entry name" value="SemiSWEET_2"/>
    <property type="match status" value="1"/>
</dbReference>
<protein>
    <submittedName>
        <fullName evidence="6">SemiSWEET transporter</fullName>
    </submittedName>
</protein>
<comment type="subcellular location">
    <subcellularLocation>
        <location evidence="1">Membrane</location>
        <topology evidence="1">Multi-pass membrane protein</topology>
    </subcellularLocation>
</comment>
<evidence type="ECO:0000256" key="5">
    <source>
        <dbReference type="SAM" id="Phobius"/>
    </source>
</evidence>
<evidence type="ECO:0000313" key="6">
    <source>
        <dbReference type="EMBL" id="MBC3909613.1"/>
    </source>
</evidence>
<dbReference type="Gene3D" id="1.20.1280.290">
    <property type="match status" value="1"/>
</dbReference>
<keyword evidence="2 5" id="KW-0812">Transmembrane</keyword>
<dbReference type="EMBL" id="JACOFX010000011">
    <property type="protein sequence ID" value="MBC3909613.1"/>
    <property type="molecule type" value="Genomic_DNA"/>
</dbReference>
<evidence type="ECO:0000256" key="4">
    <source>
        <dbReference type="ARBA" id="ARBA00023136"/>
    </source>
</evidence>
<evidence type="ECO:0000256" key="2">
    <source>
        <dbReference type="ARBA" id="ARBA00022692"/>
    </source>
</evidence>
<reference evidence="6 7" key="1">
    <citation type="submission" date="2020-08" db="EMBL/GenBank/DDBJ databases">
        <title>Novel species isolated from subtropical streams in China.</title>
        <authorList>
            <person name="Lu H."/>
        </authorList>
    </citation>
    <scope>NUCLEOTIDE SEQUENCE [LARGE SCALE GENOMIC DNA]</scope>
    <source>
        <strain evidence="6 7">NL8W</strain>
    </source>
</reference>
<keyword evidence="4 5" id="KW-0472">Membrane</keyword>